<dbReference type="Gene3D" id="3.30.1240.10">
    <property type="match status" value="1"/>
</dbReference>
<sequence length="266" mass="30237">MLVKAVFSDIDQTLFSHKTKTVPVSAINAVSDMQKKGIKFFLCSGRNEYLIRKSGAYDFVKPDGIVSMNGAQAIVNHESIFLHPIPSDVVDALVKFAKRLKFGLTLIEEKEGHINMIDERVISAHEKYGTRFPQPRTFPDHYDRVIYQAIAYCDDFDESLFLPHLKKCKTARWDEYAVYIMPKDCDKARGAKATMNHYGWDMQDCLCIGDDANDIEMVSQAKFGVAMGNACQRLKKVADFVTSDIDDDGFAKAMYHYGLIDEIRYE</sequence>
<dbReference type="GO" id="GO:0000287">
    <property type="term" value="F:magnesium ion binding"/>
    <property type="evidence" value="ECO:0007669"/>
    <property type="project" value="TreeGrafter"/>
</dbReference>
<accession>A0A7M1XJY9</accession>
<dbReference type="InterPro" id="IPR006379">
    <property type="entry name" value="HAD-SF_hydro_IIB"/>
</dbReference>
<dbReference type="PANTHER" id="PTHR10000:SF25">
    <property type="entry name" value="PHOSPHATASE YKRA-RELATED"/>
    <property type="match status" value="1"/>
</dbReference>
<dbReference type="GO" id="GO:0016791">
    <property type="term" value="F:phosphatase activity"/>
    <property type="evidence" value="ECO:0007669"/>
    <property type="project" value="UniProtKB-ARBA"/>
</dbReference>
<dbReference type="NCBIfam" id="TIGR01484">
    <property type="entry name" value="HAD-SF-IIB"/>
    <property type="match status" value="1"/>
</dbReference>
<dbReference type="SFLD" id="SFLDS00003">
    <property type="entry name" value="Haloacid_Dehalogenase"/>
    <property type="match status" value="1"/>
</dbReference>
<dbReference type="SUPFAM" id="SSF56784">
    <property type="entry name" value="HAD-like"/>
    <property type="match status" value="1"/>
</dbReference>
<name>A0A7M1XJY9_9SPIR</name>
<protein>
    <submittedName>
        <fullName evidence="1">Cof-type HAD-IIB family hydrolase</fullName>
    </submittedName>
</protein>
<dbReference type="KEGG" id="trc:DYE49_03010"/>
<dbReference type="AlphaFoldDB" id="A0A7M1XJY9"/>
<dbReference type="Pfam" id="PF08282">
    <property type="entry name" value="Hydrolase_3"/>
    <property type="match status" value="1"/>
</dbReference>
<dbReference type="InterPro" id="IPR023214">
    <property type="entry name" value="HAD_sf"/>
</dbReference>
<dbReference type="InterPro" id="IPR036412">
    <property type="entry name" value="HAD-like_sf"/>
</dbReference>
<dbReference type="InterPro" id="IPR000150">
    <property type="entry name" value="Cof"/>
</dbReference>
<dbReference type="GO" id="GO:0005829">
    <property type="term" value="C:cytosol"/>
    <property type="evidence" value="ECO:0007669"/>
    <property type="project" value="TreeGrafter"/>
</dbReference>
<gene>
    <name evidence="1" type="ORF">DYE49_03010</name>
</gene>
<reference evidence="1 2" key="1">
    <citation type="submission" date="2018-08" db="EMBL/GenBank/DDBJ databases">
        <title>The first complete genome of Treponema rectale (CHPAT), a commensal spirochete of the bovine rectum.</title>
        <authorList>
            <person name="Staton G.J."/>
            <person name="Clegg S.R."/>
            <person name="Carter S.D."/>
            <person name="Radford A.D."/>
            <person name="Darby A."/>
            <person name="Hall N."/>
            <person name="Birtles R.J."/>
            <person name="Evans N.J."/>
        </authorList>
    </citation>
    <scope>NUCLEOTIDE SEQUENCE [LARGE SCALE GENOMIC DNA]</scope>
    <source>
        <strain evidence="1 2">CHPA</strain>
    </source>
</reference>
<dbReference type="PANTHER" id="PTHR10000">
    <property type="entry name" value="PHOSPHOSERINE PHOSPHATASE"/>
    <property type="match status" value="1"/>
</dbReference>
<evidence type="ECO:0000313" key="1">
    <source>
        <dbReference type="EMBL" id="QOS39480.1"/>
    </source>
</evidence>
<evidence type="ECO:0000313" key="2">
    <source>
        <dbReference type="Proteomes" id="UP000593591"/>
    </source>
</evidence>
<organism evidence="1 2">
    <name type="scientific">Treponema rectale</name>
    <dbReference type="NCBI Taxonomy" id="744512"/>
    <lineage>
        <taxon>Bacteria</taxon>
        <taxon>Pseudomonadati</taxon>
        <taxon>Spirochaetota</taxon>
        <taxon>Spirochaetia</taxon>
        <taxon>Spirochaetales</taxon>
        <taxon>Treponemataceae</taxon>
        <taxon>Treponema</taxon>
    </lineage>
</organism>
<dbReference type="Proteomes" id="UP000593591">
    <property type="component" value="Chromosome"/>
</dbReference>
<proteinExistence type="predicted"/>
<dbReference type="NCBIfam" id="TIGR00099">
    <property type="entry name" value="Cof-subfamily"/>
    <property type="match status" value="1"/>
</dbReference>
<dbReference type="Gene3D" id="3.40.50.1000">
    <property type="entry name" value="HAD superfamily/HAD-like"/>
    <property type="match status" value="1"/>
</dbReference>
<dbReference type="EMBL" id="CP031517">
    <property type="protein sequence ID" value="QOS39480.1"/>
    <property type="molecule type" value="Genomic_DNA"/>
</dbReference>
<dbReference type="SFLD" id="SFLDG01140">
    <property type="entry name" value="C2.B:_Phosphomannomutase_and_P"/>
    <property type="match status" value="1"/>
</dbReference>
<keyword evidence="1" id="KW-0378">Hydrolase</keyword>